<comment type="similarity">
    <text evidence="1">Belongs to the bacterial ribosomal protein bL12 family.</text>
</comment>
<dbReference type="SUPFAM" id="SSF54736">
    <property type="entry name" value="ClpS-like"/>
    <property type="match status" value="1"/>
</dbReference>
<feature type="region of interest" description="Disordered" evidence="4">
    <location>
        <begin position="110"/>
        <end position="129"/>
    </location>
</feature>
<dbReference type="OrthoDB" id="250175at2759"/>
<feature type="domain" description="Large ribosomal subunit protein bL12 oligomerization" evidence="6">
    <location>
        <begin position="71"/>
        <end position="113"/>
    </location>
</feature>
<evidence type="ECO:0000259" key="6">
    <source>
        <dbReference type="Pfam" id="PF16320"/>
    </source>
</evidence>
<reference evidence="7" key="1">
    <citation type="submission" date="2021-10" db="EMBL/GenBank/DDBJ databases">
        <title>Tropical sea cucumber genome reveals ecological adaptation and Cuvierian tubules defense mechanism.</title>
        <authorList>
            <person name="Chen T."/>
        </authorList>
    </citation>
    <scope>NUCLEOTIDE SEQUENCE</scope>
    <source>
        <strain evidence="7">Nanhai2018</strain>
        <tissue evidence="7">Muscle</tissue>
    </source>
</reference>
<dbReference type="InterPro" id="IPR000206">
    <property type="entry name" value="Ribosomal_bL12"/>
</dbReference>
<dbReference type="GO" id="GO:0003729">
    <property type="term" value="F:mRNA binding"/>
    <property type="evidence" value="ECO:0007669"/>
    <property type="project" value="TreeGrafter"/>
</dbReference>
<evidence type="ECO:0000256" key="2">
    <source>
        <dbReference type="ARBA" id="ARBA00022980"/>
    </source>
</evidence>
<evidence type="ECO:0000256" key="4">
    <source>
        <dbReference type="SAM" id="MobiDB-lite"/>
    </source>
</evidence>
<dbReference type="PANTHER" id="PTHR45987:SF4">
    <property type="entry name" value="LARGE RIBOSOMAL SUBUNIT PROTEIN BL12M"/>
    <property type="match status" value="1"/>
</dbReference>
<dbReference type="Proteomes" id="UP001152320">
    <property type="component" value="Chromosome 8"/>
</dbReference>
<dbReference type="Pfam" id="PF00542">
    <property type="entry name" value="Ribosomal_L12"/>
    <property type="match status" value="1"/>
</dbReference>
<dbReference type="GO" id="GO:0006412">
    <property type="term" value="P:translation"/>
    <property type="evidence" value="ECO:0007669"/>
    <property type="project" value="InterPro"/>
</dbReference>
<keyword evidence="3" id="KW-0687">Ribonucleoprotein</keyword>
<dbReference type="Pfam" id="PF16320">
    <property type="entry name" value="Ribosomal_L12_N"/>
    <property type="match status" value="1"/>
</dbReference>
<evidence type="ECO:0000256" key="1">
    <source>
        <dbReference type="ARBA" id="ARBA00007197"/>
    </source>
</evidence>
<dbReference type="PANTHER" id="PTHR45987">
    <property type="entry name" value="39S RIBOSOMAL PROTEIN L12"/>
    <property type="match status" value="1"/>
</dbReference>
<gene>
    <name evidence="7" type="ORF">HOLleu_18000</name>
</gene>
<evidence type="ECO:0000256" key="3">
    <source>
        <dbReference type="ARBA" id="ARBA00023274"/>
    </source>
</evidence>
<dbReference type="EMBL" id="JAIZAY010000008">
    <property type="protein sequence ID" value="KAJ8037231.1"/>
    <property type="molecule type" value="Genomic_DNA"/>
</dbReference>
<dbReference type="CDD" id="cd00387">
    <property type="entry name" value="Ribosomal_L7_L12"/>
    <property type="match status" value="1"/>
</dbReference>
<evidence type="ECO:0000313" key="7">
    <source>
        <dbReference type="EMBL" id="KAJ8037231.1"/>
    </source>
</evidence>
<dbReference type="SUPFAM" id="SSF48300">
    <property type="entry name" value="Ribosomal protein L7/12, oligomerisation (N-terminal) domain"/>
    <property type="match status" value="1"/>
</dbReference>
<organism evidence="7 8">
    <name type="scientific">Holothuria leucospilota</name>
    <name type="common">Black long sea cucumber</name>
    <name type="synonym">Mertensiothuria leucospilota</name>
    <dbReference type="NCBI Taxonomy" id="206669"/>
    <lineage>
        <taxon>Eukaryota</taxon>
        <taxon>Metazoa</taxon>
        <taxon>Echinodermata</taxon>
        <taxon>Eleutherozoa</taxon>
        <taxon>Echinozoa</taxon>
        <taxon>Holothuroidea</taxon>
        <taxon>Aspidochirotacea</taxon>
        <taxon>Aspidochirotida</taxon>
        <taxon>Holothuriidae</taxon>
        <taxon>Holothuria</taxon>
    </lineage>
</organism>
<proteinExistence type="inferred from homology"/>
<dbReference type="FunFam" id="3.30.1390.10:FF:000001">
    <property type="entry name" value="50S ribosomal protein L7/L12"/>
    <property type="match status" value="1"/>
</dbReference>
<dbReference type="InterPro" id="IPR008932">
    <property type="entry name" value="Ribosomal_bL12_oligo"/>
</dbReference>
<dbReference type="InterPro" id="IPR036235">
    <property type="entry name" value="Ribosomal_bL12_oligo_N_sf"/>
</dbReference>
<keyword evidence="2 7" id="KW-0689">Ribosomal protein</keyword>
<keyword evidence="8" id="KW-1185">Reference proteome</keyword>
<dbReference type="Gene3D" id="1.20.5.710">
    <property type="entry name" value="Single helix bin"/>
    <property type="match status" value="1"/>
</dbReference>
<evidence type="ECO:0000313" key="8">
    <source>
        <dbReference type="Proteomes" id="UP001152320"/>
    </source>
</evidence>
<dbReference type="AlphaFoldDB" id="A0A9Q1H9H6"/>
<dbReference type="GO" id="GO:0005762">
    <property type="term" value="C:mitochondrial large ribosomal subunit"/>
    <property type="evidence" value="ECO:0007669"/>
    <property type="project" value="TreeGrafter"/>
</dbReference>
<evidence type="ECO:0000259" key="5">
    <source>
        <dbReference type="Pfam" id="PF00542"/>
    </source>
</evidence>
<dbReference type="Gene3D" id="3.30.1390.10">
    <property type="match status" value="1"/>
</dbReference>
<dbReference type="InterPro" id="IPR013823">
    <property type="entry name" value="Ribosomal_bL12_C"/>
</dbReference>
<sequence>MNTVYGIVRRSLTLKSAVNSCCRLHRHHRQLPASNLFLLKSNLCTSFSTSAEETIPPPPKDNQPKQYSEQIKSIVDQIANLTLVEVADLNQLLKERLNIQDAPVMAMGPVSAAPVEQEEEEEEAESKPKEKTSFTIKLIKFDDAQKVKLIKEIKALNAGMNLVQAKKFVESLPQTVKTDIGKDEAEKLKEQLEAVGGGCEIE</sequence>
<dbReference type="InterPro" id="IPR014719">
    <property type="entry name" value="Ribosomal_bL12_C/ClpS-like"/>
</dbReference>
<name>A0A9Q1H9H6_HOLLE</name>
<feature type="domain" description="Large ribosomal subunit protein bL12 C-terminal" evidence="5">
    <location>
        <begin position="134"/>
        <end position="202"/>
    </location>
</feature>
<dbReference type="GO" id="GO:0003735">
    <property type="term" value="F:structural constituent of ribosome"/>
    <property type="evidence" value="ECO:0007669"/>
    <property type="project" value="InterPro"/>
</dbReference>
<comment type="caution">
    <text evidence="7">The sequence shown here is derived from an EMBL/GenBank/DDBJ whole genome shotgun (WGS) entry which is preliminary data.</text>
</comment>
<protein>
    <submittedName>
        <fullName evidence="7">39S ribosomal protein L12, mitochondrial</fullName>
    </submittedName>
</protein>
<accession>A0A9Q1H9H6</accession>